<keyword evidence="6 12" id="KW-0342">GTP-binding</keyword>
<dbReference type="PANTHER" id="PTHR43512">
    <property type="entry name" value="TRANSLATION FACTOR GUF1-RELATED"/>
    <property type="match status" value="1"/>
</dbReference>
<comment type="function">
    <text evidence="9 12">Required for accurate and efficient protein synthesis under certain stress conditions. May act as a fidelity factor of the translation reaction, by catalyzing a one-codon backward translocation of tRNAs on improperly translocated ribosomes. Back-translocation proceeds from a post-translocation (POST) complex to a pre-translocation (PRE) complex, thus giving elongation factor G a second chance to translocate the tRNAs correctly. Binds to ribosomes in a GTP-dependent manner.</text>
</comment>
<dbReference type="FunFam" id="3.30.70.870:FF:000004">
    <property type="entry name" value="Translation factor GUF1, mitochondrial"/>
    <property type="match status" value="1"/>
</dbReference>
<dbReference type="InterPro" id="IPR004161">
    <property type="entry name" value="EFTu-like_2"/>
</dbReference>
<organism evidence="14 16">
    <name type="scientific">Listeria weihenstephanensis</name>
    <dbReference type="NCBI Taxonomy" id="1006155"/>
    <lineage>
        <taxon>Bacteria</taxon>
        <taxon>Bacillati</taxon>
        <taxon>Bacillota</taxon>
        <taxon>Bacilli</taxon>
        <taxon>Bacillales</taxon>
        <taxon>Listeriaceae</taxon>
        <taxon>Listeria</taxon>
    </lineage>
</organism>
<evidence type="ECO:0000256" key="12">
    <source>
        <dbReference type="HAMAP-Rule" id="MF_00071"/>
    </source>
</evidence>
<evidence type="ECO:0000313" key="14">
    <source>
        <dbReference type="EMBL" id="AQY51200.1"/>
    </source>
</evidence>
<evidence type="ECO:0000256" key="9">
    <source>
        <dbReference type="ARBA" id="ARBA00057626"/>
    </source>
</evidence>
<dbReference type="EMBL" id="CP011102">
    <property type="protein sequence ID" value="AQY51200.1"/>
    <property type="molecule type" value="Genomic_DNA"/>
</dbReference>
<dbReference type="Proteomes" id="UP000564536">
    <property type="component" value="Unassembled WGS sequence"/>
</dbReference>
<keyword evidence="16" id="KW-1185">Reference proteome</keyword>
<feature type="binding site" evidence="12">
    <location>
        <begin position="23"/>
        <end position="28"/>
    </location>
    <ligand>
        <name>GTP</name>
        <dbReference type="ChEBI" id="CHEBI:37565"/>
    </ligand>
</feature>
<dbReference type="EC" id="3.6.5.n1" evidence="11 12"/>
<reference evidence="16" key="2">
    <citation type="submission" date="2015-03" db="EMBL/GenBank/DDBJ databases">
        <authorList>
            <person name="Ferrari E."/>
            <person name="Walter M.C."/>
            <person name="Huptas C."/>
            <person name="Scherer S."/>
            <person name="Mueller-Herbst S."/>
        </authorList>
    </citation>
    <scope>NUCLEOTIDE SEQUENCE [LARGE SCALE GENOMIC DNA]</scope>
    <source>
        <strain evidence="16">LWP01</strain>
    </source>
</reference>
<feature type="domain" description="Tr-type G" evidence="13">
    <location>
        <begin position="11"/>
        <end position="193"/>
    </location>
</feature>
<dbReference type="CDD" id="cd03709">
    <property type="entry name" value="lepA_C"/>
    <property type="match status" value="1"/>
</dbReference>
<dbReference type="CDD" id="cd01890">
    <property type="entry name" value="LepA"/>
    <property type="match status" value="1"/>
</dbReference>
<keyword evidence="2 12" id="KW-1003">Cell membrane</keyword>
<feature type="binding site" evidence="12">
    <location>
        <begin position="140"/>
        <end position="143"/>
    </location>
    <ligand>
        <name>GTP</name>
        <dbReference type="ChEBI" id="CHEBI:37565"/>
    </ligand>
</feature>
<evidence type="ECO:0000313" key="17">
    <source>
        <dbReference type="Proteomes" id="UP000564536"/>
    </source>
</evidence>
<dbReference type="FunFam" id="3.30.70.2570:FF:000001">
    <property type="entry name" value="Translation factor GUF1, mitochondrial"/>
    <property type="match status" value="1"/>
</dbReference>
<accession>A0A1S7FV06</accession>
<evidence type="ECO:0000256" key="7">
    <source>
        <dbReference type="ARBA" id="ARBA00023136"/>
    </source>
</evidence>
<keyword evidence="3 12" id="KW-0547">Nucleotide-binding</keyword>
<evidence type="ECO:0000256" key="10">
    <source>
        <dbReference type="ARBA" id="ARBA00061052"/>
    </source>
</evidence>
<keyword evidence="4 12" id="KW-0378">Hydrolase</keyword>
<sequence length="607" mass="67646">MKKEEMLERQKKIRNFSIIAHIDHGKSTLADRILEMTNALTHREMKAQLLDSMDLERERGITIKLNAVELSYNAKDGETYIFHLIDTPGHVDFTYEVSRSLAACEGAILVVDAAQGIEAQTLANVYLALDNDLEIMPVINKIDLPAAEPERVRGEIEDVIGLDASDAVLASAKSGIGIEEILEQVVAKIPAPTGDIDAPLKALIFDSVFDAYRGVIANIRIMDGVVKAGDKIRMMANGREFEVTEVGVFTPKATPRDQLMVGDVGYLTAAIKNVSDTSVGDTITLANNPASEALPGYRKLNPMVYCGLYPIDSAKYNDLRDALEKLELNDSALQYEAETSQALGFGFRCGFLGLLHMEIIQERIEREFNIDLITTAPSVIYHVNLTDGSMVVVDNPAEMPEQGVIESVEEPYVKATIMVPNDYVGAVMELAQNKRGNFMTMEYLDDIRVSVIYEMPLSEIVYDFFDQLKSGTKGYASFDYELIGYRESKLVKMDIVLNNEKVDALSFIVHRDFSYDRGKIIVEKLKELIPRQQFEVPIQAAISTKIVARSTIKALRKNVLAKCYGGDVSRKRKLLEKQKEGKKRMKSIGSVDVPQEAFMAILKMDDK</sequence>
<name>A0A1S7FV06_9LIST</name>
<dbReference type="Gene3D" id="3.30.70.870">
    <property type="entry name" value="Elongation Factor G (Translational Gtpase), domain 3"/>
    <property type="match status" value="1"/>
</dbReference>
<reference evidence="14" key="1">
    <citation type="submission" date="2015-03" db="EMBL/GenBank/DDBJ databases">
        <authorList>
            <person name="Murphy D."/>
        </authorList>
    </citation>
    <scope>NUCLEOTIDE SEQUENCE [LARGE SCALE GENOMIC DNA]</scope>
    <source>
        <strain evidence="14">WS 4560</strain>
    </source>
</reference>
<dbReference type="PROSITE" id="PS00301">
    <property type="entry name" value="G_TR_1"/>
    <property type="match status" value="1"/>
</dbReference>
<keyword evidence="7 12" id="KW-0472">Membrane</keyword>
<reference evidence="15 17" key="3">
    <citation type="submission" date="2020-03" db="EMBL/GenBank/DDBJ databases">
        <title>Soil Listeria distribution.</title>
        <authorList>
            <person name="Liao J."/>
            <person name="Wiedmann M."/>
        </authorList>
    </citation>
    <scope>NUCLEOTIDE SEQUENCE [LARGE SCALE GENOMIC DNA]</scope>
    <source>
        <strain evidence="15 17">FSL L7-1523</strain>
    </source>
</reference>
<dbReference type="SUPFAM" id="SSF54980">
    <property type="entry name" value="EF-G C-terminal domain-like"/>
    <property type="match status" value="2"/>
</dbReference>
<dbReference type="EMBL" id="JAARRL010000017">
    <property type="protein sequence ID" value="MBC1501124.1"/>
    <property type="molecule type" value="Genomic_DNA"/>
</dbReference>
<dbReference type="InterPro" id="IPR006297">
    <property type="entry name" value="EF-4"/>
</dbReference>
<dbReference type="NCBIfam" id="TIGR01393">
    <property type="entry name" value="lepA"/>
    <property type="match status" value="1"/>
</dbReference>
<comment type="similarity">
    <text evidence="10">Belongs to the GTP-binding elongation factor family. LepA subfamily.</text>
</comment>
<dbReference type="Pfam" id="PF06421">
    <property type="entry name" value="LepA_C"/>
    <property type="match status" value="1"/>
</dbReference>
<dbReference type="HAMAP" id="MF_00071">
    <property type="entry name" value="LepA"/>
    <property type="match status" value="1"/>
</dbReference>
<dbReference type="FunFam" id="3.30.70.240:FF:000007">
    <property type="entry name" value="Translation factor GUF1, mitochondrial"/>
    <property type="match status" value="1"/>
</dbReference>
<evidence type="ECO:0000313" key="16">
    <source>
        <dbReference type="Proteomes" id="UP000223060"/>
    </source>
</evidence>
<dbReference type="Gene3D" id="2.40.30.10">
    <property type="entry name" value="Translation factors"/>
    <property type="match status" value="1"/>
</dbReference>
<evidence type="ECO:0000259" key="13">
    <source>
        <dbReference type="PROSITE" id="PS51722"/>
    </source>
</evidence>
<dbReference type="GO" id="GO:0005525">
    <property type="term" value="F:GTP binding"/>
    <property type="evidence" value="ECO:0007669"/>
    <property type="project" value="UniProtKB-UniRule"/>
</dbReference>
<evidence type="ECO:0000256" key="6">
    <source>
        <dbReference type="ARBA" id="ARBA00023134"/>
    </source>
</evidence>
<proteinExistence type="inferred from homology"/>
<dbReference type="Pfam" id="PF03144">
    <property type="entry name" value="GTP_EFTU_D2"/>
    <property type="match status" value="1"/>
</dbReference>
<evidence type="ECO:0000313" key="15">
    <source>
        <dbReference type="EMBL" id="MBC1501124.1"/>
    </source>
</evidence>
<dbReference type="GO" id="GO:0045727">
    <property type="term" value="P:positive regulation of translation"/>
    <property type="evidence" value="ECO:0007669"/>
    <property type="project" value="UniProtKB-UniRule"/>
</dbReference>
<dbReference type="Gene3D" id="3.30.70.2570">
    <property type="entry name" value="Elongation factor 4, C-terminal domain"/>
    <property type="match status" value="1"/>
</dbReference>
<dbReference type="CDD" id="cd03699">
    <property type="entry name" value="EF4_II"/>
    <property type="match status" value="1"/>
</dbReference>
<dbReference type="InterPro" id="IPR035654">
    <property type="entry name" value="LepA_IV"/>
</dbReference>
<evidence type="ECO:0000256" key="11">
    <source>
        <dbReference type="ARBA" id="ARBA00066744"/>
    </source>
</evidence>
<keyword evidence="5 12" id="KW-0648">Protein biosynthesis</keyword>
<evidence type="ECO:0000256" key="3">
    <source>
        <dbReference type="ARBA" id="ARBA00022741"/>
    </source>
</evidence>
<dbReference type="NCBIfam" id="TIGR00231">
    <property type="entry name" value="small_GTP"/>
    <property type="match status" value="1"/>
</dbReference>
<evidence type="ECO:0000256" key="2">
    <source>
        <dbReference type="ARBA" id="ARBA00022475"/>
    </source>
</evidence>
<dbReference type="InterPro" id="IPR031157">
    <property type="entry name" value="G_TR_CS"/>
</dbReference>
<dbReference type="InterPro" id="IPR027417">
    <property type="entry name" value="P-loop_NTPase"/>
</dbReference>
<evidence type="ECO:0000256" key="5">
    <source>
        <dbReference type="ARBA" id="ARBA00022917"/>
    </source>
</evidence>
<dbReference type="KEGG" id="lwi:UE46_09145"/>
<dbReference type="GO" id="GO:0043022">
    <property type="term" value="F:ribosome binding"/>
    <property type="evidence" value="ECO:0007669"/>
    <property type="project" value="UniProtKB-UniRule"/>
</dbReference>
<dbReference type="SMART" id="SM00838">
    <property type="entry name" value="EFG_C"/>
    <property type="match status" value="1"/>
</dbReference>
<dbReference type="AlphaFoldDB" id="A0A1S7FV06"/>
<evidence type="ECO:0000256" key="1">
    <source>
        <dbReference type="ARBA" id="ARBA00005454"/>
    </source>
</evidence>
<comment type="similarity">
    <text evidence="1 12">Belongs to the TRAFAC class translation factor GTPase superfamily. Classic translation factor GTPase family. LepA subfamily.</text>
</comment>
<comment type="catalytic activity">
    <reaction evidence="8 12">
        <text>GTP + H2O = GDP + phosphate + H(+)</text>
        <dbReference type="Rhea" id="RHEA:19669"/>
        <dbReference type="ChEBI" id="CHEBI:15377"/>
        <dbReference type="ChEBI" id="CHEBI:15378"/>
        <dbReference type="ChEBI" id="CHEBI:37565"/>
        <dbReference type="ChEBI" id="CHEBI:43474"/>
        <dbReference type="ChEBI" id="CHEBI:58189"/>
        <dbReference type="EC" id="3.6.5.n1"/>
    </reaction>
</comment>
<dbReference type="InterPro" id="IPR038363">
    <property type="entry name" value="LepA_C_sf"/>
</dbReference>
<dbReference type="Proteomes" id="UP000223060">
    <property type="component" value="Chromosome"/>
</dbReference>
<dbReference type="Gene3D" id="3.40.50.300">
    <property type="entry name" value="P-loop containing nucleotide triphosphate hydrolases"/>
    <property type="match status" value="1"/>
</dbReference>
<dbReference type="InterPro" id="IPR013842">
    <property type="entry name" value="LepA_CTD"/>
</dbReference>
<dbReference type="GO" id="GO:0003924">
    <property type="term" value="F:GTPase activity"/>
    <property type="evidence" value="ECO:0007669"/>
    <property type="project" value="UniProtKB-UniRule"/>
</dbReference>
<evidence type="ECO:0000256" key="8">
    <source>
        <dbReference type="ARBA" id="ARBA00050293"/>
    </source>
</evidence>
<dbReference type="PROSITE" id="PS51722">
    <property type="entry name" value="G_TR_2"/>
    <property type="match status" value="1"/>
</dbReference>
<dbReference type="Pfam" id="PF00009">
    <property type="entry name" value="GTP_EFTU"/>
    <property type="match status" value="1"/>
</dbReference>
<keyword evidence="15" id="KW-0251">Elongation factor</keyword>
<dbReference type="FunFam" id="2.40.30.10:FF:000015">
    <property type="entry name" value="Translation factor GUF1, mitochondrial"/>
    <property type="match status" value="1"/>
</dbReference>
<dbReference type="RefSeq" id="WP_036061848.1">
    <property type="nucleotide sequence ID" value="NZ_CP011102.1"/>
</dbReference>
<gene>
    <name evidence="12 15" type="primary">lepA</name>
    <name evidence="15" type="ORF">HB943_10975</name>
    <name evidence="14" type="ORF">UE46_09145</name>
</gene>
<dbReference type="Gene3D" id="3.30.70.240">
    <property type="match status" value="1"/>
</dbReference>
<dbReference type="CDD" id="cd16260">
    <property type="entry name" value="EF4_III"/>
    <property type="match status" value="1"/>
</dbReference>
<dbReference type="SUPFAM" id="SSF52540">
    <property type="entry name" value="P-loop containing nucleoside triphosphate hydrolases"/>
    <property type="match status" value="1"/>
</dbReference>
<evidence type="ECO:0000256" key="4">
    <source>
        <dbReference type="ARBA" id="ARBA00022801"/>
    </source>
</evidence>
<dbReference type="Pfam" id="PF00679">
    <property type="entry name" value="EFG_C"/>
    <property type="match status" value="1"/>
</dbReference>
<dbReference type="InterPro" id="IPR035647">
    <property type="entry name" value="EFG_III/V"/>
</dbReference>
<dbReference type="GO" id="GO:0003746">
    <property type="term" value="F:translation elongation factor activity"/>
    <property type="evidence" value="ECO:0007669"/>
    <property type="project" value="UniProtKB-UniRule"/>
</dbReference>
<dbReference type="FunFam" id="3.40.50.300:FF:000078">
    <property type="entry name" value="Elongation factor 4"/>
    <property type="match status" value="1"/>
</dbReference>
<dbReference type="InterPro" id="IPR000795">
    <property type="entry name" value="T_Tr_GTP-bd_dom"/>
</dbReference>
<dbReference type="InterPro" id="IPR005225">
    <property type="entry name" value="Small_GTP-bd"/>
</dbReference>
<comment type="subcellular location">
    <subcellularLocation>
        <location evidence="12">Cell membrane</location>
        <topology evidence="12">Peripheral membrane protein</topology>
        <orientation evidence="12">Cytoplasmic side</orientation>
    </subcellularLocation>
</comment>
<dbReference type="InterPro" id="IPR000640">
    <property type="entry name" value="EFG_V-like"/>
</dbReference>
<dbReference type="PANTHER" id="PTHR43512:SF4">
    <property type="entry name" value="TRANSLATION FACTOR GUF1 HOMOLOG, CHLOROPLASTIC"/>
    <property type="match status" value="1"/>
</dbReference>
<dbReference type="GO" id="GO:0005886">
    <property type="term" value="C:plasma membrane"/>
    <property type="evidence" value="ECO:0007669"/>
    <property type="project" value="UniProtKB-SubCell"/>
</dbReference>
<protein>
    <recommendedName>
        <fullName evidence="11 12">Elongation factor 4</fullName>
        <shortName evidence="12">EF-4</shortName>
        <ecNumber evidence="11 12">3.6.5.n1</ecNumber>
    </recommendedName>
    <alternativeName>
        <fullName evidence="12">Ribosomal back-translocase LepA</fullName>
    </alternativeName>
</protein>
<dbReference type="PRINTS" id="PR00315">
    <property type="entry name" value="ELONGATNFCT"/>
</dbReference>